<accession>A0A1R4FCP7</accession>
<reference evidence="6 7" key="1">
    <citation type="submission" date="2017-02" db="EMBL/GenBank/DDBJ databases">
        <authorList>
            <person name="Peterson S.W."/>
        </authorList>
    </citation>
    <scope>NUCLEOTIDE SEQUENCE [LARGE SCALE GENOMIC DNA]</scope>
    <source>
        <strain evidence="6 7">LMG 22410</strain>
    </source>
</reference>
<keyword evidence="2 4" id="KW-0732">Signal</keyword>
<name>A0A1R4FCP7_9MICO</name>
<dbReference type="PANTHER" id="PTHR30483:SF6">
    <property type="entry name" value="PERIPLASMIC BINDING PROTEIN OF ABC TRANSPORTER FOR NATURAL AMINO ACIDS"/>
    <property type="match status" value="1"/>
</dbReference>
<evidence type="ECO:0000313" key="7">
    <source>
        <dbReference type="Proteomes" id="UP000195787"/>
    </source>
</evidence>
<dbReference type="InterPro" id="IPR028082">
    <property type="entry name" value="Peripla_BP_I"/>
</dbReference>
<dbReference type="EMBL" id="FUHU01000020">
    <property type="protein sequence ID" value="SJM53647.1"/>
    <property type="molecule type" value="Genomic_DNA"/>
</dbReference>
<evidence type="ECO:0000313" key="6">
    <source>
        <dbReference type="EMBL" id="SJM53647.1"/>
    </source>
</evidence>
<dbReference type="GeneID" id="303172338"/>
<dbReference type="SUPFAM" id="SSF53822">
    <property type="entry name" value="Periplasmic binding protein-like I"/>
    <property type="match status" value="1"/>
</dbReference>
<evidence type="ECO:0000256" key="3">
    <source>
        <dbReference type="SAM" id="MobiDB-lite"/>
    </source>
</evidence>
<evidence type="ECO:0000256" key="2">
    <source>
        <dbReference type="ARBA" id="ARBA00022729"/>
    </source>
</evidence>
<dbReference type="AlphaFoldDB" id="A0A1R4FCP7"/>
<feature type="domain" description="Leucine-binding protein" evidence="5">
    <location>
        <begin position="55"/>
        <end position="357"/>
    </location>
</feature>
<dbReference type="InterPro" id="IPR028081">
    <property type="entry name" value="Leu-bd"/>
</dbReference>
<dbReference type="PROSITE" id="PS51257">
    <property type="entry name" value="PROKAR_LIPOPROTEIN"/>
    <property type="match status" value="1"/>
</dbReference>
<proteinExistence type="inferred from homology"/>
<dbReference type="Proteomes" id="UP000195787">
    <property type="component" value="Unassembled WGS sequence"/>
</dbReference>
<feature type="signal peptide" evidence="4">
    <location>
        <begin position="1"/>
        <end position="24"/>
    </location>
</feature>
<dbReference type="InterPro" id="IPR051010">
    <property type="entry name" value="BCAA_transport"/>
</dbReference>
<dbReference type="Pfam" id="PF13458">
    <property type="entry name" value="Peripla_BP_6"/>
    <property type="match status" value="1"/>
</dbReference>
<comment type="similarity">
    <text evidence="1">Belongs to the leucine-binding protein family.</text>
</comment>
<dbReference type="Gene3D" id="3.40.50.2300">
    <property type="match status" value="3"/>
</dbReference>
<feature type="chain" id="PRO_5039189154" evidence="4">
    <location>
        <begin position="25"/>
        <end position="422"/>
    </location>
</feature>
<evidence type="ECO:0000259" key="5">
    <source>
        <dbReference type="Pfam" id="PF13458"/>
    </source>
</evidence>
<dbReference type="CDD" id="cd06346">
    <property type="entry name" value="PBP1_ABC_ligand_binding-like"/>
    <property type="match status" value="1"/>
</dbReference>
<organism evidence="6 7">
    <name type="scientific">Agrococcus casei LMG 22410</name>
    <dbReference type="NCBI Taxonomy" id="1255656"/>
    <lineage>
        <taxon>Bacteria</taxon>
        <taxon>Bacillati</taxon>
        <taxon>Actinomycetota</taxon>
        <taxon>Actinomycetes</taxon>
        <taxon>Micrococcales</taxon>
        <taxon>Microbacteriaceae</taxon>
        <taxon>Agrococcus</taxon>
    </lineage>
</organism>
<dbReference type="OrthoDB" id="7337537at2"/>
<dbReference type="PANTHER" id="PTHR30483">
    <property type="entry name" value="LEUCINE-SPECIFIC-BINDING PROTEIN"/>
    <property type="match status" value="1"/>
</dbReference>
<gene>
    <name evidence="6" type="ORF">CZ674_03845</name>
</gene>
<dbReference type="RefSeq" id="WP_086991217.1">
    <property type="nucleotide sequence ID" value="NZ_FUHU01000020.1"/>
</dbReference>
<sequence length="422" mass="43594">MNALKTRSRNTRRALMLGSASAAAALVLAGCSSSGGDGGDDGDGGDGDGASGDELKISTILPQTGNLSFLGPPEFAGVELAVAELEEAGYEYDISLSHHDSGDTTTDIATQSADAVVQEGASVVIGAASSGSSFTFIDKMIDANIVMISPANTAPDFTDYDDNDVYWRTAPSDVLQGRVLGNLMTGNGAANVAFLVVNDPYGTGLAENARIAVESAGGSVVAEELFNPGETNFATQVSSIMGQNPDAIALITFDEVNLAVPALSDAGVTGDMMYFVDGNLSNTFDFPEGTLEGALGTQPGAIAEGDFKDRLLEQDPELVDFNYAAESYDAVVLAALAAAQGGGTDADTIKANMQSVSEGGTKCTTIQECLDLLADGEDIDYDGVSGPIEFNEQGDPTSAYIGVYEFGADNRYEFVRAEEGTI</sequence>
<evidence type="ECO:0000256" key="4">
    <source>
        <dbReference type="SAM" id="SignalP"/>
    </source>
</evidence>
<feature type="region of interest" description="Disordered" evidence="3">
    <location>
        <begin position="35"/>
        <end position="54"/>
    </location>
</feature>
<protein>
    <submittedName>
        <fullName evidence="6">Branched-chain amino acid ABC transporter, amino acid-binding protein (TC 3.A.1.4.1)</fullName>
    </submittedName>
</protein>
<keyword evidence="7" id="KW-1185">Reference proteome</keyword>
<evidence type="ECO:0000256" key="1">
    <source>
        <dbReference type="ARBA" id="ARBA00010062"/>
    </source>
</evidence>